<evidence type="ECO:0000313" key="7">
    <source>
        <dbReference type="Proteomes" id="UP000651977"/>
    </source>
</evidence>
<dbReference type="CDD" id="cd08417">
    <property type="entry name" value="PBP2_Nitroaromatics_like"/>
    <property type="match status" value="1"/>
</dbReference>
<dbReference type="InterPro" id="IPR036388">
    <property type="entry name" value="WH-like_DNA-bd_sf"/>
</dbReference>
<comment type="caution">
    <text evidence="6">The sequence shown here is derived from an EMBL/GenBank/DDBJ whole genome shotgun (WGS) entry which is preliminary data.</text>
</comment>
<proteinExistence type="inferred from homology"/>
<dbReference type="Pfam" id="PF03466">
    <property type="entry name" value="LysR_substrate"/>
    <property type="match status" value="1"/>
</dbReference>
<evidence type="ECO:0000256" key="3">
    <source>
        <dbReference type="ARBA" id="ARBA00023125"/>
    </source>
</evidence>
<accession>A0ABQ1I110</accession>
<dbReference type="PANTHER" id="PTHR30118:SF15">
    <property type="entry name" value="TRANSCRIPTIONAL REGULATORY PROTEIN"/>
    <property type="match status" value="1"/>
</dbReference>
<dbReference type="InterPro" id="IPR050389">
    <property type="entry name" value="LysR-type_TF"/>
</dbReference>
<organism evidence="6 7">
    <name type="scientific">Agarivorans gilvus</name>
    <dbReference type="NCBI Taxonomy" id="680279"/>
    <lineage>
        <taxon>Bacteria</taxon>
        <taxon>Pseudomonadati</taxon>
        <taxon>Pseudomonadota</taxon>
        <taxon>Gammaproteobacteria</taxon>
        <taxon>Alteromonadales</taxon>
        <taxon>Alteromonadaceae</taxon>
        <taxon>Agarivorans</taxon>
    </lineage>
</organism>
<evidence type="ECO:0000256" key="1">
    <source>
        <dbReference type="ARBA" id="ARBA00009437"/>
    </source>
</evidence>
<name>A0ABQ1I110_9ALTE</name>
<protein>
    <submittedName>
        <fullName evidence="6">LysR family transcriptional regulator</fullName>
    </submittedName>
</protein>
<feature type="domain" description="HTH lysR-type" evidence="5">
    <location>
        <begin position="6"/>
        <end position="63"/>
    </location>
</feature>
<evidence type="ECO:0000259" key="5">
    <source>
        <dbReference type="PROSITE" id="PS50931"/>
    </source>
</evidence>
<dbReference type="PRINTS" id="PR00039">
    <property type="entry name" value="HTHLYSR"/>
</dbReference>
<dbReference type="InterPro" id="IPR037402">
    <property type="entry name" value="YidZ_PBP2"/>
</dbReference>
<dbReference type="RefSeq" id="WP_055732572.1">
    <property type="nucleotide sequence ID" value="NZ_BMDY01000010.1"/>
</dbReference>
<keyword evidence="7" id="KW-1185">Reference proteome</keyword>
<keyword evidence="4" id="KW-0804">Transcription</keyword>
<dbReference type="InterPro" id="IPR036390">
    <property type="entry name" value="WH_DNA-bd_sf"/>
</dbReference>
<dbReference type="SUPFAM" id="SSF46785">
    <property type="entry name" value="Winged helix' DNA-binding domain"/>
    <property type="match status" value="1"/>
</dbReference>
<evidence type="ECO:0000313" key="6">
    <source>
        <dbReference type="EMBL" id="GGB06251.1"/>
    </source>
</evidence>
<evidence type="ECO:0000256" key="2">
    <source>
        <dbReference type="ARBA" id="ARBA00023015"/>
    </source>
</evidence>
<gene>
    <name evidence="6" type="primary">nahR</name>
    <name evidence="6" type="ORF">GCM10007414_19430</name>
</gene>
<comment type="similarity">
    <text evidence="1">Belongs to the LysR transcriptional regulatory family.</text>
</comment>
<dbReference type="Pfam" id="PF00126">
    <property type="entry name" value="HTH_1"/>
    <property type="match status" value="1"/>
</dbReference>
<dbReference type="SUPFAM" id="SSF53850">
    <property type="entry name" value="Periplasmic binding protein-like II"/>
    <property type="match status" value="1"/>
</dbReference>
<reference evidence="7" key="1">
    <citation type="journal article" date="2019" name="Int. J. Syst. Evol. Microbiol.">
        <title>The Global Catalogue of Microorganisms (GCM) 10K type strain sequencing project: providing services to taxonomists for standard genome sequencing and annotation.</title>
        <authorList>
            <consortium name="The Broad Institute Genomics Platform"/>
            <consortium name="The Broad Institute Genome Sequencing Center for Infectious Disease"/>
            <person name="Wu L."/>
            <person name="Ma J."/>
        </authorList>
    </citation>
    <scope>NUCLEOTIDE SEQUENCE [LARGE SCALE GENOMIC DNA]</scope>
    <source>
        <strain evidence="7">CGMCC 1.10131</strain>
    </source>
</reference>
<sequence>MNIRKVDLNLLVYLNVLLEERNVSRAALKLSLTQPTMSNALKRLRELFDDPLLVRTAEGMTPTEKANKLKPEIVSLLSMAEKITQPDKDFSPAKSQLSFRIMCNDYIEACLLAPFIQQVLPSAPNITFDLYGPGDIRLSDMEKGHIDLAINRFNSLPKNFHQLSLWRDNFCCLLHQDHPYATSQSLEAYLAGEHVSVSRAGWGPESSLANRAHEHKLSWVDEALAQLEQTRNIRVYSRHFSLAGLLVAQPQLIATLPRRHAMLYRHNPDLRIVRVPFQIVPIESKMIWSPLLQHSKAHQWLRRSLSEFAASVLDR</sequence>
<keyword evidence="3" id="KW-0238">DNA-binding</keyword>
<dbReference type="PANTHER" id="PTHR30118">
    <property type="entry name" value="HTH-TYPE TRANSCRIPTIONAL REGULATOR LEUO-RELATED"/>
    <property type="match status" value="1"/>
</dbReference>
<dbReference type="InterPro" id="IPR005119">
    <property type="entry name" value="LysR_subst-bd"/>
</dbReference>
<keyword evidence="2" id="KW-0805">Transcription regulation</keyword>
<dbReference type="InterPro" id="IPR000847">
    <property type="entry name" value="LysR_HTH_N"/>
</dbReference>
<dbReference type="Gene3D" id="3.40.190.10">
    <property type="entry name" value="Periplasmic binding protein-like II"/>
    <property type="match status" value="2"/>
</dbReference>
<dbReference type="PROSITE" id="PS50931">
    <property type="entry name" value="HTH_LYSR"/>
    <property type="match status" value="1"/>
</dbReference>
<dbReference type="Gene3D" id="1.10.10.10">
    <property type="entry name" value="Winged helix-like DNA-binding domain superfamily/Winged helix DNA-binding domain"/>
    <property type="match status" value="1"/>
</dbReference>
<dbReference type="Proteomes" id="UP000651977">
    <property type="component" value="Unassembled WGS sequence"/>
</dbReference>
<dbReference type="EMBL" id="BMDY01000010">
    <property type="protein sequence ID" value="GGB06251.1"/>
    <property type="molecule type" value="Genomic_DNA"/>
</dbReference>
<evidence type="ECO:0000256" key="4">
    <source>
        <dbReference type="ARBA" id="ARBA00023163"/>
    </source>
</evidence>